<evidence type="ECO:0000256" key="1">
    <source>
        <dbReference type="ARBA" id="ARBA00022729"/>
    </source>
</evidence>
<keyword evidence="2" id="KW-1133">Transmembrane helix</keyword>
<dbReference type="InterPro" id="IPR014755">
    <property type="entry name" value="Cu-Rt/internalin_Ig-like"/>
</dbReference>
<sequence>MMIAITDGEDCVTGKATAREAETVLKDKGIPLYALAVDVGKEEYINSFGEFARSTGGTLSIFKEGESASLLNQIRETVENSCIAVFSGSTNVATNKREDFTIKFQSHGERITREVVPSRWIPDEQAPFVEKTKREGEQEIHLTFSEPVLGADKPSNYQVHKGEEAIPIGSVSYEKETREAVLTFAQPLYTGDYQISFSDITDASMEKNPLTEGAGLKTEGIEPEEEPKSFLEKWWGLLAGIFLLLLLVVVAVVLGVYKKVKKNKGIIYVDGKAALASQVDVKQHVSTTSLPSKQVTLVLKDAKSGVTRLNVTINGSAMIGRSGECEVYFDDGKMSRQHYALETDGTEVF</sequence>
<evidence type="ECO:0000313" key="4">
    <source>
        <dbReference type="EMBL" id="EJX03674.1"/>
    </source>
</evidence>
<feature type="non-terminal residue" evidence="4">
    <location>
        <position position="349"/>
    </location>
</feature>
<comment type="caution">
    <text evidence="4">The sequence shown here is derived from an EMBL/GenBank/DDBJ whole genome shotgun (WGS) entry which is preliminary data.</text>
</comment>
<organism evidence="4">
    <name type="scientific">gut metagenome</name>
    <dbReference type="NCBI Taxonomy" id="749906"/>
    <lineage>
        <taxon>unclassified sequences</taxon>
        <taxon>metagenomes</taxon>
        <taxon>organismal metagenomes</taxon>
    </lineage>
</organism>
<dbReference type="Gene3D" id="2.60.200.20">
    <property type="match status" value="1"/>
</dbReference>
<feature type="transmembrane region" description="Helical" evidence="2">
    <location>
        <begin position="234"/>
        <end position="257"/>
    </location>
</feature>
<proteinExistence type="predicted"/>
<evidence type="ECO:0000256" key="2">
    <source>
        <dbReference type="SAM" id="Phobius"/>
    </source>
</evidence>
<dbReference type="AlphaFoldDB" id="J9G9Z7"/>
<keyword evidence="2" id="KW-0812">Transmembrane</keyword>
<protein>
    <recommendedName>
        <fullName evidence="3">FHA domain-containing protein</fullName>
    </recommendedName>
</protein>
<dbReference type="InterPro" id="IPR000253">
    <property type="entry name" value="FHA_dom"/>
</dbReference>
<reference evidence="4" key="1">
    <citation type="journal article" date="2012" name="PLoS ONE">
        <title>Gene sets for utilization of primary and secondary nutrition supplies in the distal gut of endangered iberian lynx.</title>
        <authorList>
            <person name="Alcaide M."/>
            <person name="Messina E."/>
            <person name="Richter M."/>
            <person name="Bargiela R."/>
            <person name="Peplies J."/>
            <person name="Huws S.A."/>
            <person name="Newbold C.J."/>
            <person name="Golyshin P.N."/>
            <person name="Simon M.A."/>
            <person name="Lopez G."/>
            <person name="Yakimov M.M."/>
            <person name="Ferrer M."/>
        </authorList>
    </citation>
    <scope>NUCLEOTIDE SEQUENCE</scope>
</reference>
<evidence type="ECO:0000259" key="3">
    <source>
        <dbReference type="PROSITE" id="PS50006"/>
    </source>
</evidence>
<dbReference type="PROSITE" id="PS50006">
    <property type="entry name" value="FHA_DOMAIN"/>
    <property type="match status" value="1"/>
</dbReference>
<keyword evidence="2" id="KW-0472">Membrane</keyword>
<name>J9G9Z7_9ZZZZ</name>
<feature type="domain" description="FHA" evidence="3">
    <location>
        <begin position="317"/>
        <end position="349"/>
    </location>
</feature>
<accession>J9G9Z7</accession>
<dbReference type="SUPFAM" id="SSF49879">
    <property type="entry name" value="SMAD/FHA domain"/>
    <property type="match status" value="1"/>
</dbReference>
<dbReference type="Gene3D" id="2.60.40.1220">
    <property type="match status" value="1"/>
</dbReference>
<dbReference type="EMBL" id="AMCI01002083">
    <property type="protein sequence ID" value="EJX03674.1"/>
    <property type="molecule type" value="Genomic_DNA"/>
</dbReference>
<dbReference type="InterPro" id="IPR008984">
    <property type="entry name" value="SMAD_FHA_dom_sf"/>
</dbReference>
<keyword evidence="1" id="KW-0732">Signal</keyword>
<gene>
    <name evidence="4" type="ORF">EVA_08220</name>
</gene>